<keyword evidence="4 8" id="KW-0479">Metal-binding</keyword>
<dbReference type="SUPFAM" id="SSF48264">
    <property type="entry name" value="Cytochrome P450"/>
    <property type="match status" value="1"/>
</dbReference>
<dbReference type="GO" id="GO:0016705">
    <property type="term" value="F:oxidoreductase activity, acting on paired donors, with incorporation or reduction of molecular oxygen"/>
    <property type="evidence" value="ECO:0007669"/>
    <property type="project" value="InterPro"/>
</dbReference>
<dbReference type="InterPro" id="IPR050121">
    <property type="entry name" value="Cytochrome_P450_monoxygenase"/>
</dbReference>
<dbReference type="Gene3D" id="1.10.630.10">
    <property type="entry name" value="Cytochrome P450"/>
    <property type="match status" value="1"/>
</dbReference>
<evidence type="ECO:0000256" key="9">
    <source>
        <dbReference type="RuleBase" id="RU000461"/>
    </source>
</evidence>
<gene>
    <name evidence="10" type="ORF">PENANT_c039G09022</name>
</gene>
<keyword evidence="3 8" id="KW-0349">Heme</keyword>
<dbReference type="InterPro" id="IPR001128">
    <property type="entry name" value="Cyt_P450"/>
</dbReference>
<reference evidence="11" key="1">
    <citation type="journal article" date="2017" name="Nat. Microbiol.">
        <title>Global analysis of biosynthetic gene clusters reveals vast potential of secondary metabolite production in Penicillium species.</title>
        <authorList>
            <person name="Nielsen J.C."/>
            <person name="Grijseels S."/>
            <person name="Prigent S."/>
            <person name="Ji B."/>
            <person name="Dainat J."/>
            <person name="Nielsen K.F."/>
            <person name="Frisvad J.C."/>
            <person name="Workman M."/>
            <person name="Nielsen J."/>
        </authorList>
    </citation>
    <scope>NUCLEOTIDE SEQUENCE [LARGE SCALE GENOMIC DNA]</scope>
    <source>
        <strain evidence="11">IBT 31811</strain>
    </source>
</reference>
<dbReference type="FunFam" id="1.10.630.10:FF:000050">
    <property type="entry name" value="Cytochrome P450 monooxygenase"/>
    <property type="match status" value="1"/>
</dbReference>
<dbReference type="Pfam" id="PF00067">
    <property type="entry name" value="p450"/>
    <property type="match status" value="1"/>
</dbReference>
<comment type="cofactor">
    <cofactor evidence="1 8">
        <name>heme</name>
        <dbReference type="ChEBI" id="CHEBI:30413"/>
    </cofactor>
</comment>
<dbReference type="GO" id="GO:0004497">
    <property type="term" value="F:monooxygenase activity"/>
    <property type="evidence" value="ECO:0007669"/>
    <property type="project" value="UniProtKB-KW"/>
</dbReference>
<dbReference type="GO" id="GO:0043386">
    <property type="term" value="P:mycotoxin biosynthetic process"/>
    <property type="evidence" value="ECO:0007669"/>
    <property type="project" value="UniProtKB-ARBA"/>
</dbReference>
<dbReference type="PROSITE" id="PS00086">
    <property type="entry name" value="CYTOCHROME_P450"/>
    <property type="match status" value="1"/>
</dbReference>
<dbReference type="AlphaFoldDB" id="A0A1V6PTQ5"/>
<comment type="similarity">
    <text evidence="2 9">Belongs to the cytochrome P450 family.</text>
</comment>
<dbReference type="CDD" id="cd11060">
    <property type="entry name" value="CYP57A1-like"/>
    <property type="match status" value="1"/>
</dbReference>
<accession>A0A1V6PTQ5</accession>
<evidence type="ECO:0000313" key="10">
    <source>
        <dbReference type="EMBL" id="OQD80092.1"/>
    </source>
</evidence>
<keyword evidence="5 9" id="KW-0560">Oxidoreductase</keyword>
<evidence type="ECO:0000256" key="2">
    <source>
        <dbReference type="ARBA" id="ARBA00010617"/>
    </source>
</evidence>
<comment type="caution">
    <text evidence="10">The sequence shown here is derived from an EMBL/GenBank/DDBJ whole genome shotgun (WGS) entry which is preliminary data.</text>
</comment>
<evidence type="ECO:0000256" key="6">
    <source>
        <dbReference type="ARBA" id="ARBA00023004"/>
    </source>
</evidence>
<evidence type="ECO:0000256" key="1">
    <source>
        <dbReference type="ARBA" id="ARBA00001971"/>
    </source>
</evidence>
<dbReference type="EMBL" id="MDYN01000039">
    <property type="protein sequence ID" value="OQD80092.1"/>
    <property type="molecule type" value="Genomic_DNA"/>
</dbReference>
<evidence type="ECO:0000256" key="8">
    <source>
        <dbReference type="PIRSR" id="PIRSR602401-1"/>
    </source>
</evidence>
<dbReference type="PRINTS" id="PR00385">
    <property type="entry name" value="P450"/>
</dbReference>
<evidence type="ECO:0000256" key="3">
    <source>
        <dbReference type="ARBA" id="ARBA00022617"/>
    </source>
</evidence>
<keyword evidence="7 9" id="KW-0503">Monooxygenase</keyword>
<sequence length="508" mass="57207">METTSLKLYSAYAIIAVFVLRLLTNRFKRGIQDIPGPTLAKYSRLWKLHSVWKGDHHLTDIALHRKHGSLVRIGPNHISVGDPSAIPIIYGLNKGFTKTAFFPLQSISWNKRPQMNLFSTRDEIYHRNQKRNIANAYSLTSLLEMEPAVDSCTAIFTSQLAKFADSKTPVDLGSWLQYYAFDVVGEMTFAKKLGFLQEGRDIDGMIEAIQGMLIYASLCGQIPEMHKILLGNPLFPIFVPSMESWNQVVQFTLKAMKSRVSIQGDGEIGQDEKDGGKDMLSRWMAMHGADPEKFSTTNAIVHLSANVFAGSDTTAIALRAILYFLMRHPDIMVKVQAEIDTAVLEGKVSNPITYRESLAHLHYMSAVIKEALRLHPSVGLILEREVPKPGVTICGKFIPAGTTVGINAWVVNRNSQIFYDADSFIPERWIDSSPEKLKEMEHSILTFGAGPRTCVGKNISFIEMHKIVPQLLREFEIRLHSSEGWKTRNIWFVQQDGLVCDLVRRNET</sequence>
<organism evidence="10 11">
    <name type="scientific">Penicillium antarcticum</name>
    <dbReference type="NCBI Taxonomy" id="416450"/>
    <lineage>
        <taxon>Eukaryota</taxon>
        <taxon>Fungi</taxon>
        <taxon>Dikarya</taxon>
        <taxon>Ascomycota</taxon>
        <taxon>Pezizomycotina</taxon>
        <taxon>Eurotiomycetes</taxon>
        <taxon>Eurotiomycetidae</taxon>
        <taxon>Eurotiales</taxon>
        <taxon>Aspergillaceae</taxon>
        <taxon>Penicillium</taxon>
    </lineage>
</organism>
<protein>
    <submittedName>
        <fullName evidence="10">Uncharacterized protein</fullName>
    </submittedName>
</protein>
<dbReference type="InterPro" id="IPR002401">
    <property type="entry name" value="Cyt_P450_E_grp-I"/>
</dbReference>
<dbReference type="STRING" id="416450.A0A1V6PTQ5"/>
<evidence type="ECO:0000256" key="4">
    <source>
        <dbReference type="ARBA" id="ARBA00022723"/>
    </source>
</evidence>
<keyword evidence="11" id="KW-1185">Reference proteome</keyword>
<feature type="binding site" description="axial binding residue" evidence="8">
    <location>
        <position position="454"/>
    </location>
    <ligand>
        <name>heme</name>
        <dbReference type="ChEBI" id="CHEBI:30413"/>
    </ligand>
    <ligandPart>
        <name>Fe</name>
        <dbReference type="ChEBI" id="CHEBI:18248"/>
    </ligandPart>
</feature>
<evidence type="ECO:0000256" key="5">
    <source>
        <dbReference type="ARBA" id="ARBA00023002"/>
    </source>
</evidence>
<dbReference type="InterPro" id="IPR036396">
    <property type="entry name" value="Cyt_P450_sf"/>
</dbReference>
<dbReference type="PANTHER" id="PTHR24305">
    <property type="entry name" value="CYTOCHROME P450"/>
    <property type="match status" value="1"/>
</dbReference>
<dbReference type="Proteomes" id="UP000191672">
    <property type="component" value="Unassembled WGS sequence"/>
</dbReference>
<dbReference type="GO" id="GO:0020037">
    <property type="term" value="F:heme binding"/>
    <property type="evidence" value="ECO:0007669"/>
    <property type="project" value="InterPro"/>
</dbReference>
<dbReference type="GO" id="GO:0005506">
    <property type="term" value="F:iron ion binding"/>
    <property type="evidence" value="ECO:0007669"/>
    <property type="project" value="InterPro"/>
</dbReference>
<name>A0A1V6PTQ5_9EURO</name>
<evidence type="ECO:0000256" key="7">
    <source>
        <dbReference type="ARBA" id="ARBA00023033"/>
    </source>
</evidence>
<dbReference type="PANTHER" id="PTHR24305:SF232">
    <property type="entry name" value="P450, PUTATIVE (EUROFUNG)-RELATED"/>
    <property type="match status" value="1"/>
</dbReference>
<proteinExistence type="inferred from homology"/>
<keyword evidence="6 8" id="KW-0408">Iron</keyword>
<dbReference type="InterPro" id="IPR017972">
    <property type="entry name" value="Cyt_P450_CS"/>
</dbReference>
<evidence type="ECO:0000313" key="11">
    <source>
        <dbReference type="Proteomes" id="UP000191672"/>
    </source>
</evidence>
<dbReference type="PRINTS" id="PR00463">
    <property type="entry name" value="EP450I"/>
</dbReference>